<evidence type="ECO:0000313" key="1">
    <source>
        <dbReference type="EMBL" id="KAI0293859.1"/>
    </source>
</evidence>
<keyword evidence="2" id="KW-1185">Reference proteome</keyword>
<dbReference type="Proteomes" id="UP001203297">
    <property type="component" value="Unassembled WGS sequence"/>
</dbReference>
<accession>A0AAD4QGQ6</accession>
<protein>
    <submittedName>
        <fullName evidence="1">Uncharacterized protein</fullName>
    </submittedName>
</protein>
<organism evidence="1 2">
    <name type="scientific">Multifurca ochricompacta</name>
    <dbReference type="NCBI Taxonomy" id="376703"/>
    <lineage>
        <taxon>Eukaryota</taxon>
        <taxon>Fungi</taxon>
        <taxon>Dikarya</taxon>
        <taxon>Basidiomycota</taxon>
        <taxon>Agaricomycotina</taxon>
        <taxon>Agaricomycetes</taxon>
        <taxon>Russulales</taxon>
        <taxon>Russulaceae</taxon>
        <taxon>Multifurca</taxon>
    </lineage>
</organism>
<evidence type="ECO:0000313" key="2">
    <source>
        <dbReference type="Proteomes" id="UP001203297"/>
    </source>
</evidence>
<reference evidence="1" key="1">
    <citation type="journal article" date="2022" name="New Phytol.">
        <title>Evolutionary transition to the ectomycorrhizal habit in the genomes of a hyperdiverse lineage of mushroom-forming fungi.</title>
        <authorList>
            <person name="Looney B."/>
            <person name="Miyauchi S."/>
            <person name="Morin E."/>
            <person name="Drula E."/>
            <person name="Courty P.E."/>
            <person name="Kohler A."/>
            <person name="Kuo A."/>
            <person name="LaButti K."/>
            <person name="Pangilinan J."/>
            <person name="Lipzen A."/>
            <person name="Riley R."/>
            <person name="Andreopoulos W."/>
            <person name="He G."/>
            <person name="Johnson J."/>
            <person name="Nolan M."/>
            <person name="Tritt A."/>
            <person name="Barry K.W."/>
            <person name="Grigoriev I.V."/>
            <person name="Nagy L.G."/>
            <person name="Hibbett D."/>
            <person name="Henrissat B."/>
            <person name="Matheny P.B."/>
            <person name="Labbe J."/>
            <person name="Martin F.M."/>
        </authorList>
    </citation>
    <scope>NUCLEOTIDE SEQUENCE</scope>
    <source>
        <strain evidence="1">BPL690</strain>
    </source>
</reference>
<name>A0AAD4QGQ6_9AGAM</name>
<comment type="caution">
    <text evidence="1">The sequence shown here is derived from an EMBL/GenBank/DDBJ whole genome shotgun (WGS) entry which is preliminary data.</text>
</comment>
<dbReference type="AlphaFoldDB" id="A0AAD4QGQ6"/>
<proteinExistence type="predicted"/>
<dbReference type="EMBL" id="WTXG01000088">
    <property type="protein sequence ID" value="KAI0293859.1"/>
    <property type="molecule type" value="Genomic_DNA"/>
</dbReference>
<sequence>MVAPVHCQMACCHPAPPLADPAGGYIYHNGASANAGSARDIQAQVAPAIAPVPVIPENDPFGYRPQRFEQEPPQVFPNPNAANPWVPHLQAPVLGVLEAEGLRRLAGRYLNNPDSYVYMVRMVPGPAGRFRIIITLEMTDLL</sequence>
<gene>
    <name evidence="1" type="ORF">B0F90DRAFT_1670705</name>
</gene>